<organism evidence="3 4">
    <name type="scientific">Ichthyophthirius multifiliis</name>
    <name type="common">White spot disease agent</name>
    <name type="synonym">Ich</name>
    <dbReference type="NCBI Taxonomy" id="5932"/>
    <lineage>
        <taxon>Eukaryota</taxon>
        <taxon>Sar</taxon>
        <taxon>Alveolata</taxon>
        <taxon>Ciliophora</taxon>
        <taxon>Intramacronucleata</taxon>
        <taxon>Oligohymenophorea</taxon>
        <taxon>Hymenostomatida</taxon>
        <taxon>Ophryoglenina</taxon>
        <taxon>Ichthyophthirius</taxon>
    </lineage>
</organism>
<dbReference type="EMBL" id="GL983074">
    <property type="protein sequence ID" value="EGR34581.1"/>
    <property type="molecule type" value="Genomic_DNA"/>
</dbReference>
<protein>
    <recommendedName>
        <fullName evidence="2">CLU central domain-containing protein</fullName>
    </recommendedName>
</protein>
<name>G0QJN1_ICHMU</name>
<evidence type="ECO:0000256" key="1">
    <source>
        <dbReference type="PROSITE-ProRule" id="PRU00339"/>
    </source>
</evidence>
<proteinExistence type="predicted"/>
<dbReference type="Proteomes" id="UP000008983">
    <property type="component" value="Unassembled WGS sequence"/>
</dbReference>
<dbReference type="InterPro" id="IPR033646">
    <property type="entry name" value="CLU-central"/>
</dbReference>
<feature type="repeat" description="TPR" evidence="1">
    <location>
        <begin position="436"/>
        <end position="469"/>
    </location>
</feature>
<dbReference type="AlphaFoldDB" id="G0QJN1"/>
<dbReference type="PANTHER" id="PTHR12601">
    <property type="entry name" value="EUKARYOTIC TRANSLATION INITIATION FACTOR 3 SUBUNIT EIF-3"/>
    <property type="match status" value="1"/>
</dbReference>
<dbReference type="PROSITE" id="PS50005">
    <property type="entry name" value="TPR"/>
    <property type="match status" value="2"/>
</dbReference>
<feature type="domain" description="CLU central" evidence="2">
    <location>
        <begin position="104"/>
        <end position="257"/>
    </location>
</feature>
<dbReference type="Pfam" id="PF13424">
    <property type="entry name" value="TPR_12"/>
    <property type="match status" value="1"/>
</dbReference>
<dbReference type="InterPro" id="IPR027523">
    <property type="entry name" value="CLU_prot"/>
</dbReference>
<reference evidence="3 4" key="1">
    <citation type="submission" date="2011-07" db="EMBL/GenBank/DDBJ databases">
        <authorList>
            <person name="Coyne R."/>
            <person name="Brami D."/>
            <person name="Johnson J."/>
            <person name="Hostetler J."/>
            <person name="Hannick L."/>
            <person name="Clark T."/>
            <person name="Cassidy-Hanley D."/>
            <person name="Inman J."/>
        </authorList>
    </citation>
    <scope>NUCLEOTIDE SEQUENCE [LARGE SCALE GENOMIC DNA]</scope>
    <source>
        <strain evidence="3 4">G5</strain>
    </source>
</reference>
<dbReference type="SUPFAM" id="SSF48452">
    <property type="entry name" value="TPR-like"/>
    <property type="match status" value="1"/>
</dbReference>
<dbReference type="InterPro" id="IPR019734">
    <property type="entry name" value="TPR_rpt"/>
</dbReference>
<feature type="repeat" description="TPR" evidence="1">
    <location>
        <begin position="478"/>
        <end position="511"/>
    </location>
</feature>
<dbReference type="GeneID" id="14910775"/>
<evidence type="ECO:0000313" key="4">
    <source>
        <dbReference type="Proteomes" id="UP000008983"/>
    </source>
</evidence>
<keyword evidence="4" id="KW-1185">Reference proteome</keyword>
<dbReference type="OMA" id="GHYLMES"/>
<gene>
    <name evidence="3" type="ORF">IMG5_006670</name>
</gene>
<dbReference type="PANTHER" id="PTHR12601:SF6">
    <property type="entry name" value="CLUSTERED MITOCHONDRIA PROTEIN HOMOLOG"/>
    <property type="match status" value="1"/>
</dbReference>
<dbReference type="InParanoid" id="G0QJN1"/>
<dbReference type="InterPro" id="IPR011990">
    <property type="entry name" value="TPR-like_helical_dom_sf"/>
</dbReference>
<dbReference type="eggNOG" id="ENOG502QWAU">
    <property type="taxonomic scope" value="Eukaryota"/>
</dbReference>
<dbReference type="Pfam" id="PF12807">
    <property type="entry name" value="eIF3_p135"/>
    <property type="match status" value="1"/>
</dbReference>
<dbReference type="Gene3D" id="1.25.40.10">
    <property type="entry name" value="Tetratricopeptide repeat domain"/>
    <property type="match status" value="1"/>
</dbReference>
<accession>G0QJN1</accession>
<sequence length="586" mass="69545">MNLQLEKCQQISIYQDSQNQNINYILKVQNLFPIEVNINNNSLNLWQKIRPEYLIGYEKILNSDCFFNHFNSENDELELSEASQILRENYLMEFCEKMENLDFLPLDSYQISNVLHENGVNVRFLGEIYKLSKLKFIKELCQVEIVSRICKKILRNNIYDCKRNFFQGEMKNFQINIKTNKMQQWKKSQDNNSNFKSINNESQEDDKKKKIQNCHNYLIENLLDFLNLLLGSGQETQYFWNQIINKQAIVDFKCQINQQDIINGGLLNAIKYHCNIDFDFDLNIDIFDCTQPLKKENIKGFLCTQKSYDQSALLINRLGSKYKQQMSQNQNEQAFQSLNYILHVQEWNNENLFYFIKLLSDQSEILLNFYNFEQSIEKAHFILNIAPKYHICQLKALGNLIKAKLMKKENQKCIEYFDKAVQIIEFNLGQAHPMHSILYSILGYFYFQKKQYDDALSLYKSSLMNSKKSLGQYHLQTAEIYKDIGLVYMKMGEQENAFTNFINASQIFQKQNKLKSLQYANLITQIANLCIVQSNQICKYQQLFIYIFFFQQFKISYKKVCTIVTQVLVYMNIIKRHIKKIQQTLN</sequence>
<keyword evidence="1" id="KW-0802">TPR repeat</keyword>
<dbReference type="GO" id="GO:0005737">
    <property type="term" value="C:cytoplasm"/>
    <property type="evidence" value="ECO:0007669"/>
    <property type="project" value="TreeGrafter"/>
</dbReference>
<evidence type="ECO:0000259" key="2">
    <source>
        <dbReference type="Pfam" id="PF12807"/>
    </source>
</evidence>
<dbReference type="SMART" id="SM00028">
    <property type="entry name" value="TPR"/>
    <property type="match status" value="3"/>
</dbReference>
<dbReference type="RefSeq" id="XP_004039885.1">
    <property type="nucleotide sequence ID" value="XM_004039837.1"/>
</dbReference>
<evidence type="ECO:0000313" key="3">
    <source>
        <dbReference type="EMBL" id="EGR34581.1"/>
    </source>
</evidence>
<dbReference type="OrthoDB" id="626167at2759"/>
<dbReference type="STRING" id="857967.G0QJN1"/>